<accession>A0ABM1FA64</accession>
<reference evidence="4 5" key="1">
    <citation type="submission" date="2025-05" db="UniProtKB">
        <authorList>
            <consortium name="RefSeq"/>
        </authorList>
    </citation>
    <scope>IDENTIFICATION</scope>
</reference>
<evidence type="ECO:0000256" key="1">
    <source>
        <dbReference type="SAM" id="MobiDB-lite"/>
    </source>
</evidence>
<dbReference type="GeneID" id="106821160"/>
<feature type="region of interest" description="Disordered" evidence="1">
    <location>
        <begin position="62"/>
        <end position="85"/>
    </location>
</feature>
<feature type="compositionally biased region" description="Polar residues" evidence="1">
    <location>
        <begin position="124"/>
        <end position="147"/>
    </location>
</feature>
<name>A0ABM1FA64_PRICU</name>
<evidence type="ECO:0000313" key="3">
    <source>
        <dbReference type="Proteomes" id="UP000695022"/>
    </source>
</evidence>
<organism evidence="3 4">
    <name type="scientific">Priapulus caudatus</name>
    <name type="common">Priapulid worm</name>
    <dbReference type="NCBI Taxonomy" id="37621"/>
    <lineage>
        <taxon>Eukaryota</taxon>
        <taxon>Metazoa</taxon>
        <taxon>Ecdysozoa</taxon>
        <taxon>Scalidophora</taxon>
        <taxon>Priapulida</taxon>
        <taxon>Priapulimorpha</taxon>
        <taxon>Priapulimorphida</taxon>
        <taxon>Priapulidae</taxon>
        <taxon>Priapulus</taxon>
    </lineage>
</organism>
<dbReference type="Proteomes" id="UP000695022">
    <property type="component" value="Unplaced"/>
</dbReference>
<evidence type="ECO:0000256" key="2">
    <source>
        <dbReference type="SAM" id="SignalP"/>
    </source>
</evidence>
<dbReference type="RefSeq" id="XP_014681336.1">
    <property type="nucleotide sequence ID" value="XM_014825850.1"/>
</dbReference>
<feature type="chain" id="PRO_5045022266" evidence="2">
    <location>
        <begin position="20"/>
        <end position="227"/>
    </location>
</feature>
<keyword evidence="2" id="KW-0732">Signal</keyword>
<proteinExistence type="predicted"/>
<evidence type="ECO:0000313" key="5">
    <source>
        <dbReference type="RefSeq" id="XP_014681336.1"/>
    </source>
</evidence>
<evidence type="ECO:0000313" key="4">
    <source>
        <dbReference type="RefSeq" id="XP_014681335.1"/>
    </source>
</evidence>
<protein>
    <submittedName>
        <fullName evidence="4 5">TATA-binding protein-associated factor 2N-like</fullName>
    </submittedName>
</protein>
<feature type="region of interest" description="Disordered" evidence="1">
    <location>
        <begin position="111"/>
        <end position="227"/>
    </location>
</feature>
<gene>
    <name evidence="4 5" type="primary">LOC106821160</name>
</gene>
<dbReference type="RefSeq" id="XP_014681335.1">
    <property type="nucleotide sequence ID" value="XM_014825849.1"/>
</dbReference>
<feature type="signal peptide" evidence="2">
    <location>
        <begin position="1"/>
        <end position="19"/>
    </location>
</feature>
<sequence>MATLTTTLLFCVLMVSASATFWQNSRRDYTRPSSVYSANQQSSGFGGTASHASLGGYQTSASQTASQYGGGGHRPGYNVPYSGSSSYNTGQQGSNLYGLLGNSVHTRPNYGGNIGGSNYRPSYGGSSHRPSYGGSSTRPSYGGSSHRPSYGGSFHRPSYGGSHTRPFYGGSSHRPTNAGSHIKPYHGQGGTIPSVYIIRPSGYHGRQQRRRNSYYGPSTRPNHVRYA</sequence>
<keyword evidence="3" id="KW-1185">Reference proteome</keyword>